<name>A0A848MJJ0_9GAMM</name>
<keyword evidence="7 8" id="KW-0503">Monooxygenase</keyword>
<dbReference type="InterPro" id="IPR001128">
    <property type="entry name" value="Cyt_P450"/>
</dbReference>
<keyword evidence="4 8" id="KW-0479">Metal-binding</keyword>
<evidence type="ECO:0000256" key="1">
    <source>
        <dbReference type="ARBA" id="ARBA00001971"/>
    </source>
</evidence>
<sequence>MQLHELMSSQYSDNPFLLYRQLYEQGPLIQAGEKVIISGCYGIVEALLNDRRAGKDYMASVRLRFGVDVAEQAVFRGISRMFLVMNPPEHSRIRGLIMKSFSTAEIQPLREMAITVGNTLVDAFIDRGTCDLAQEFAFPLPIRIICRMLDVPESDAHKLGRAASAVVKVFDPQITQDDLAKAGEAFTTLYDYFNSLIVSRRGNTGDDLVSLFLRTENNGDRLQHDEIISNVILLFIAGHETTSNMICNAVLGLHDNPQQLALLQQDTALIPDAVTECLRYDSSVQMVYRTALDDIDVQGHFIPRGTNLFLILGAANHDPDKFTMPEVLSIRRKEGRSLSFGAGIHHCMGYRLALAEMEVALQILLVRLPEMRPVISGVKHNHRANLRGVSSLPVIW</sequence>
<dbReference type="EMBL" id="JAADJU010000005">
    <property type="protein sequence ID" value="NMP27456.1"/>
    <property type="molecule type" value="Genomic_DNA"/>
</dbReference>
<dbReference type="GO" id="GO:0005506">
    <property type="term" value="F:iron ion binding"/>
    <property type="evidence" value="ECO:0007669"/>
    <property type="project" value="InterPro"/>
</dbReference>
<evidence type="ECO:0000256" key="6">
    <source>
        <dbReference type="ARBA" id="ARBA00023004"/>
    </source>
</evidence>
<evidence type="ECO:0000256" key="8">
    <source>
        <dbReference type="RuleBase" id="RU000461"/>
    </source>
</evidence>
<gene>
    <name evidence="9" type="ORF">GW590_11320</name>
</gene>
<dbReference type="GO" id="GO:0016705">
    <property type="term" value="F:oxidoreductase activity, acting on paired donors, with incorporation or reduction of molecular oxygen"/>
    <property type="evidence" value="ECO:0007669"/>
    <property type="project" value="InterPro"/>
</dbReference>
<dbReference type="InterPro" id="IPR017972">
    <property type="entry name" value="Cyt_P450_CS"/>
</dbReference>
<reference evidence="9 10" key="2">
    <citation type="submission" date="2020-06" db="EMBL/GenBank/DDBJ databases">
        <title>Polyphasic characterization of a Rahnella strain isolated from tree sap.</title>
        <authorList>
            <person name="Kim I.S."/>
        </authorList>
    </citation>
    <scope>NUCLEOTIDE SEQUENCE [LARGE SCALE GENOMIC DNA]</scope>
    <source>
        <strain evidence="9 10">SAP-1</strain>
    </source>
</reference>
<keyword evidence="3 8" id="KW-0349">Heme</keyword>
<dbReference type="Proteomes" id="UP000585363">
    <property type="component" value="Unassembled WGS sequence"/>
</dbReference>
<dbReference type="SUPFAM" id="SSF48264">
    <property type="entry name" value="Cytochrome P450"/>
    <property type="match status" value="1"/>
</dbReference>
<reference evidence="9 10" key="1">
    <citation type="submission" date="2020-01" db="EMBL/GenBank/DDBJ databases">
        <authorList>
            <person name="Lee S.D."/>
        </authorList>
    </citation>
    <scope>NUCLEOTIDE SEQUENCE [LARGE SCALE GENOMIC DNA]</scope>
    <source>
        <strain evidence="9 10">SAP-1</strain>
    </source>
</reference>
<dbReference type="PRINTS" id="PR00359">
    <property type="entry name" value="BP450"/>
</dbReference>
<evidence type="ECO:0000256" key="3">
    <source>
        <dbReference type="ARBA" id="ARBA00022617"/>
    </source>
</evidence>
<comment type="caution">
    <text evidence="9">The sequence shown here is derived from an EMBL/GenBank/DDBJ whole genome shotgun (WGS) entry which is preliminary data.</text>
</comment>
<dbReference type="GO" id="GO:0004497">
    <property type="term" value="F:monooxygenase activity"/>
    <property type="evidence" value="ECO:0007669"/>
    <property type="project" value="UniProtKB-KW"/>
</dbReference>
<dbReference type="RefSeq" id="WP_169403164.1">
    <property type="nucleotide sequence ID" value="NZ_JAADJU010000005.1"/>
</dbReference>
<keyword evidence="10" id="KW-1185">Reference proteome</keyword>
<dbReference type="PROSITE" id="PS00086">
    <property type="entry name" value="CYTOCHROME_P450"/>
    <property type="match status" value="1"/>
</dbReference>
<evidence type="ECO:0000313" key="10">
    <source>
        <dbReference type="Proteomes" id="UP000585363"/>
    </source>
</evidence>
<dbReference type="InterPro" id="IPR002397">
    <property type="entry name" value="Cyt_P450_B"/>
</dbReference>
<keyword evidence="5 8" id="KW-0560">Oxidoreductase</keyword>
<organism evidence="9 10">
    <name type="scientific">Rouxiella aceris</name>
    <dbReference type="NCBI Taxonomy" id="2703884"/>
    <lineage>
        <taxon>Bacteria</taxon>
        <taxon>Pseudomonadati</taxon>
        <taxon>Pseudomonadota</taxon>
        <taxon>Gammaproteobacteria</taxon>
        <taxon>Enterobacterales</taxon>
        <taxon>Yersiniaceae</taxon>
        <taxon>Rouxiella</taxon>
    </lineage>
</organism>
<dbReference type="Gene3D" id="1.10.630.10">
    <property type="entry name" value="Cytochrome P450"/>
    <property type="match status" value="1"/>
</dbReference>
<dbReference type="GO" id="GO:0020037">
    <property type="term" value="F:heme binding"/>
    <property type="evidence" value="ECO:0007669"/>
    <property type="project" value="InterPro"/>
</dbReference>
<dbReference type="CDD" id="cd20625">
    <property type="entry name" value="CYP164-like"/>
    <property type="match status" value="1"/>
</dbReference>
<evidence type="ECO:0000256" key="4">
    <source>
        <dbReference type="ARBA" id="ARBA00022723"/>
    </source>
</evidence>
<comment type="similarity">
    <text evidence="2 8">Belongs to the cytochrome P450 family.</text>
</comment>
<protein>
    <submittedName>
        <fullName evidence="9">Cytochrome P450</fullName>
    </submittedName>
</protein>
<evidence type="ECO:0000256" key="2">
    <source>
        <dbReference type="ARBA" id="ARBA00010617"/>
    </source>
</evidence>
<dbReference type="AlphaFoldDB" id="A0A848MJJ0"/>
<evidence type="ECO:0000256" key="5">
    <source>
        <dbReference type="ARBA" id="ARBA00023002"/>
    </source>
</evidence>
<proteinExistence type="inferred from homology"/>
<keyword evidence="6 8" id="KW-0408">Iron</keyword>
<dbReference type="PANTHER" id="PTHR46696">
    <property type="entry name" value="P450, PUTATIVE (EUROFUNG)-RELATED"/>
    <property type="match status" value="1"/>
</dbReference>
<comment type="cofactor">
    <cofactor evidence="1">
        <name>heme</name>
        <dbReference type="ChEBI" id="CHEBI:30413"/>
    </cofactor>
</comment>
<accession>A0A848MJJ0</accession>
<dbReference type="InterPro" id="IPR036396">
    <property type="entry name" value="Cyt_P450_sf"/>
</dbReference>
<dbReference type="Pfam" id="PF00067">
    <property type="entry name" value="p450"/>
    <property type="match status" value="1"/>
</dbReference>
<evidence type="ECO:0000256" key="7">
    <source>
        <dbReference type="ARBA" id="ARBA00023033"/>
    </source>
</evidence>
<dbReference type="PANTHER" id="PTHR46696:SF1">
    <property type="entry name" value="CYTOCHROME P450 YJIB-RELATED"/>
    <property type="match status" value="1"/>
</dbReference>
<evidence type="ECO:0000313" key="9">
    <source>
        <dbReference type="EMBL" id="NMP27456.1"/>
    </source>
</evidence>
<dbReference type="FunFam" id="1.10.630.10:FF:000018">
    <property type="entry name" value="Cytochrome P450 monooxygenase"/>
    <property type="match status" value="1"/>
</dbReference>